<organism evidence="3 4">
    <name type="scientific">Apatococcus lobatus</name>
    <dbReference type="NCBI Taxonomy" id="904363"/>
    <lineage>
        <taxon>Eukaryota</taxon>
        <taxon>Viridiplantae</taxon>
        <taxon>Chlorophyta</taxon>
        <taxon>core chlorophytes</taxon>
        <taxon>Trebouxiophyceae</taxon>
        <taxon>Chlorellales</taxon>
        <taxon>Chlorellaceae</taxon>
        <taxon>Apatococcus</taxon>
    </lineage>
</organism>
<dbReference type="Gene3D" id="3.40.525.10">
    <property type="entry name" value="CRAL-TRIO lipid binding domain"/>
    <property type="match status" value="1"/>
</dbReference>
<reference evidence="3 4" key="1">
    <citation type="journal article" date="2024" name="Nat. Commun.">
        <title>Phylogenomics reveals the evolutionary origins of lichenization in chlorophyte algae.</title>
        <authorList>
            <person name="Puginier C."/>
            <person name="Libourel C."/>
            <person name="Otte J."/>
            <person name="Skaloud P."/>
            <person name="Haon M."/>
            <person name="Grisel S."/>
            <person name="Petersen M."/>
            <person name="Berrin J.G."/>
            <person name="Delaux P.M."/>
            <person name="Dal Grande F."/>
            <person name="Keller J."/>
        </authorList>
    </citation>
    <scope>NUCLEOTIDE SEQUENCE [LARGE SCALE GENOMIC DNA]</scope>
    <source>
        <strain evidence="3 4">SAG 2145</strain>
    </source>
</reference>
<dbReference type="SUPFAM" id="SSF52087">
    <property type="entry name" value="CRAL/TRIO domain"/>
    <property type="match status" value="1"/>
</dbReference>
<dbReference type="Pfam" id="PF00650">
    <property type="entry name" value="CRAL_TRIO"/>
    <property type="match status" value="1"/>
</dbReference>
<comment type="caution">
    <text evidence="3">The sequence shown here is derived from an EMBL/GenBank/DDBJ whole genome shotgun (WGS) entry which is preliminary data.</text>
</comment>
<dbReference type="SMART" id="SM00516">
    <property type="entry name" value="SEC14"/>
    <property type="match status" value="1"/>
</dbReference>
<feature type="compositionally biased region" description="Basic and acidic residues" evidence="1">
    <location>
        <begin position="537"/>
        <end position="549"/>
    </location>
</feature>
<protein>
    <recommendedName>
        <fullName evidence="2">CRAL-TRIO domain-containing protein</fullName>
    </recommendedName>
</protein>
<dbReference type="Proteomes" id="UP001438707">
    <property type="component" value="Unassembled WGS sequence"/>
</dbReference>
<feature type="domain" description="CRAL-TRIO" evidence="2">
    <location>
        <begin position="132"/>
        <end position="294"/>
    </location>
</feature>
<evidence type="ECO:0000313" key="3">
    <source>
        <dbReference type="EMBL" id="KAK9832412.1"/>
    </source>
</evidence>
<gene>
    <name evidence="3" type="ORF">WJX74_009087</name>
</gene>
<keyword evidence="4" id="KW-1185">Reference proteome</keyword>
<proteinExistence type="predicted"/>
<dbReference type="PANTHER" id="PTHR46277">
    <property type="entry name" value="OS03G0850700 PROTEIN"/>
    <property type="match status" value="1"/>
</dbReference>
<sequence>MFPGDSWETESGTELVAAAPDSFVVHNGDACQLTFDLACLLRPSQQQASEPQSHSQTLPLQSAQRRRSQSALEAEFSGTSVEQRLVGCGEVADSAFYARWLHVKSGCLADAKQSILDHCKWREESTAGGIKEADISNELAADKVFLLGADLKGRPVIMVLACRHQMRHRNLDETVRLIIYTLDNSAAIADTAINPLGQTLCLIDLSGLRMGNLDVEGLKALFDLLQRHYPERLAELWFLKAPFIFWGLWRIVSPFLAEGTRRKIRFMSSFDELQNSMSAEVLPERYGGKAQLISMPEIIAARRAGEAAAAQQQTQLHEAAQAARAAAAGGPITSRLSAAGSTVKRWGAVGFGFVTAKAAAAGRQTARPLSAIIAAYRRRQAAAPPRDGPPSPTLSIQLSANLDAAKAKARSIGAGMQHANRLVTEYALDGKGHMSKLLHLPAIVVCMLQKARLALKWAWGHAVRLARQPDILDQHSRLSDPRAAQPAPQSVAASAHLTVPSSAFATESHQSAAAKDGLQGHSSPQDPKSEAAAGPGRHHELFGELGRDGEPEDQLAHAQRPLLLARAEAETQSTTISKTRVRKTGQGDSPASDETRICGPAGLPQQIHDKATLPAAAGVRKTGMPCYQQLHPKLVSGQTSCSARGHHLSSHYIPALILVLPTRGLRIAATAVMHHVARE</sequence>
<evidence type="ECO:0000259" key="2">
    <source>
        <dbReference type="PROSITE" id="PS50191"/>
    </source>
</evidence>
<dbReference type="AlphaFoldDB" id="A0AAW1RGN9"/>
<dbReference type="PROSITE" id="PS50191">
    <property type="entry name" value="CRAL_TRIO"/>
    <property type="match status" value="1"/>
</dbReference>
<dbReference type="CDD" id="cd00170">
    <property type="entry name" value="SEC14"/>
    <property type="match status" value="1"/>
</dbReference>
<dbReference type="PANTHER" id="PTHR46277:SF3">
    <property type="entry name" value="BINDING PROTEIN, PUTATIVE-RELATED"/>
    <property type="match status" value="1"/>
</dbReference>
<name>A0AAW1RGN9_9CHLO</name>
<dbReference type="InterPro" id="IPR036865">
    <property type="entry name" value="CRAL-TRIO_dom_sf"/>
</dbReference>
<feature type="region of interest" description="Disordered" evidence="1">
    <location>
        <begin position="505"/>
        <end position="554"/>
    </location>
</feature>
<dbReference type="InterPro" id="IPR001251">
    <property type="entry name" value="CRAL-TRIO_dom"/>
</dbReference>
<evidence type="ECO:0000313" key="4">
    <source>
        <dbReference type="Proteomes" id="UP001438707"/>
    </source>
</evidence>
<evidence type="ECO:0000256" key="1">
    <source>
        <dbReference type="SAM" id="MobiDB-lite"/>
    </source>
</evidence>
<feature type="region of interest" description="Disordered" evidence="1">
    <location>
        <begin position="567"/>
        <end position="593"/>
    </location>
</feature>
<dbReference type="EMBL" id="JALJOS010000012">
    <property type="protein sequence ID" value="KAK9832412.1"/>
    <property type="molecule type" value="Genomic_DNA"/>
</dbReference>
<accession>A0AAW1RGN9</accession>